<organism evidence="2 3">
    <name type="scientific">Olea europaea subsp. europaea</name>
    <dbReference type="NCBI Taxonomy" id="158383"/>
    <lineage>
        <taxon>Eukaryota</taxon>
        <taxon>Viridiplantae</taxon>
        <taxon>Streptophyta</taxon>
        <taxon>Embryophyta</taxon>
        <taxon>Tracheophyta</taxon>
        <taxon>Spermatophyta</taxon>
        <taxon>Magnoliopsida</taxon>
        <taxon>eudicotyledons</taxon>
        <taxon>Gunneridae</taxon>
        <taxon>Pentapetalae</taxon>
        <taxon>asterids</taxon>
        <taxon>lamiids</taxon>
        <taxon>Lamiales</taxon>
        <taxon>Oleaceae</taxon>
        <taxon>Oleeae</taxon>
        <taxon>Olea</taxon>
    </lineage>
</organism>
<accession>A0A8S0VIV2</accession>
<dbReference type="PANTHER" id="PTHR48449">
    <property type="entry name" value="DUF1985 DOMAIN-CONTAINING PROTEIN"/>
    <property type="match status" value="1"/>
</dbReference>
<dbReference type="EMBL" id="CACTIH010009527">
    <property type="protein sequence ID" value="CAA3032112.1"/>
    <property type="molecule type" value="Genomic_DNA"/>
</dbReference>
<protein>
    <recommendedName>
        <fullName evidence="1">DUF1985 domain-containing protein</fullName>
    </recommendedName>
</protein>
<reference evidence="2 3" key="1">
    <citation type="submission" date="2019-12" db="EMBL/GenBank/DDBJ databases">
        <authorList>
            <person name="Alioto T."/>
            <person name="Alioto T."/>
            <person name="Gomez Garrido J."/>
        </authorList>
    </citation>
    <scope>NUCLEOTIDE SEQUENCE [LARGE SCALE GENOMIC DNA]</scope>
</reference>
<comment type="caution">
    <text evidence="2">The sequence shown here is derived from an EMBL/GenBank/DDBJ whole genome shotgun (WGS) entry which is preliminary data.</text>
</comment>
<dbReference type="PANTHER" id="PTHR48449:SF1">
    <property type="entry name" value="DUF1985 DOMAIN-CONTAINING PROTEIN"/>
    <property type="match status" value="1"/>
</dbReference>
<evidence type="ECO:0000259" key="1">
    <source>
        <dbReference type="Pfam" id="PF09331"/>
    </source>
</evidence>
<gene>
    <name evidence="2" type="ORF">OLEA9_A072542</name>
</gene>
<evidence type="ECO:0000313" key="3">
    <source>
        <dbReference type="Proteomes" id="UP000594638"/>
    </source>
</evidence>
<dbReference type="AlphaFoldDB" id="A0A8S0VIV2"/>
<evidence type="ECO:0000313" key="2">
    <source>
        <dbReference type="EMBL" id="CAA3032112.1"/>
    </source>
</evidence>
<dbReference type="Gramene" id="OE9A072542T2">
    <property type="protein sequence ID" value="OE9A072542C2"/>
    <property type="gene ID" value="OE9A072542"/>
</dbReference>
<feature type="domain" description="DUF1985" evidence="1">
    <location>
        <begin position="64"/>
        <end position="197"/>
    </location>
</feature>
<dbReference type="Gramene" id="OE9A072542T3">
    <property type="protein sequence ID" value="OE9A072542C3"/>
    <property type="gene ID" value="OE9A072542"/>
</dbReference>
<dbReference type="OrthoDB" id="1930729at2759"/>
<sequence>MEYIYNIDDRCEVKVTTRSNVSNVEKVYEALDNVHKELFLKSCFGKLYDIKNMKISAQLIHNLLLRRVVSVNEDELWFFLGLEKVARFSLYEFMLITGLSPTDENEYENQINEDGRLNNKYFPTSSKVTLKELDEAFEKELEDMDDKYKLGLVLIYETVLRSKEKNTSIDLRTLDIVDDLELFNEYPCGTKSFNFTIHAFLRVSKNPKPKYYLWGFPQAIEVWAFESIPQIANMYHARLPVNGLPRMCR</sequence>
<dbReference type="Proteomes" id="UP000594638">
    <property type="component" value="Unassembled WGS sequence"/>
</dbReference>
<dbReference type="Pfam" id="PF09331">
    <property type="entry name" value="DUF1985"/>
    <property type="match status" value="1"/>
</dbReference>
<name>A0A8S0VIV2_OLEEU</name>
<proteinExistence type="predicted"/>
<dbReference type="InterPro" id="IPR015410">
    <property type="entry name" value="DUF1985"/>
</dbReference>
<keyword evidence="3" id="KW-1185">Reference proteome</keyword>